<dbReference type="EMBL" id="GBXM01076409">
    <property type="protein sequence ID" value="JAH32168.1"/>
    <property type="molecule type" value="Transcribed_RNA"/>
</dbReference>
<proteinExistence type="predicted"/>
<sequence>MLMALSPQSSKPIISTPTASAIIHPHPKALSTSPHDCSEYILCDSICKISFDSA</sequence>
<evidence type="ECO:0000313" key="1">
    <source>
        <dbReference type="EMBL" id="JAH32168.1"/>
    </source>
</evidence>
<reference evidence="1" key="1">
    <citation type="submission" date="2014-11" db="EMBL/GenBank/DDBJ databases">
        <authorList>
            <person name="Amaro Gonzalez C."/>
        </authorList>
    </citation>
    <scope>NUCLEOTIDE SEQUENCE</scope>
</reference>
<reference evidence="1" key="2">
    <citation type="journal article" date="2015" name="Fish Shellfish Immunol.">
        <title>Early steps in the European eel (Anguilla anguilla)-Vibrio vulnificus interaction in the gills: Role of the RtxA13 toxin.</title>
        <authorList>
            <person name="Callol A."/>
            <person name="Pajuelo D."/>
            <person name="Ebbesson L."/>
            <person name="Teles M."/>
            <person name="MacKenzie S."/>
            <person name="Amaro C."/>
        </authorList>
    </citation>
    <scope>NUCLEOTIDE SEQUENCE</scope>
</reference>
<accession>A0A0E9RV75</accession>
<organism evidence="1">
    <name type="scientific">Anguilla anguilla</name>
    <name type="common">European freshwater eel</name>
    <name type="synonym">Muraena anguilla</name>
    <dbReference type="NCBI Taxonomy" id="7936"/>
    <lineage>
        <taxon>Eukaryota</taxon>
        <taxon>Metazoa</taxon>
        <taxon>Chordata</taxon>
        <taxon>Craniata</taxon>
        <taxon>Vertebrata</taxon>
        <taxon>Euteleostomi</taxon>
        <taxon>Actinopterygii</taxon>
        <taxon>Neopterygii</taxon>
        <taxon>Teleostei</taxon>
        <taxon>Anguilliformes</taxon>
        <taxon>Anguillidae</taxon>
        <taxon>Anguilla</taxon>
    </lineage>
</organism>
<protein>
    <submittedName>
        <fullName evidence="1">Uncharacterized protein</fullName>
    </submittedName>
</protein>
<name>A0A0E9RV75_ANGAN</name>
<dbReference type="AlphaFoldDB" id="A0A0E9RV75"/>